<accession>A0ABW0WX14</accession>
<feature type="transmembrane region" description="Helical" evidence="9">
    <location>
        <begin position="286"/>
        <end position="308"/>
    </location>
</feature>
<evidence type="ECO:0000256" key="5">
    <source>
        <dbReference type="ARBA" id="ARBA00022692"/>
    </source>
</evidence>
<name>A0ABW0WX14_9ACTN</name>
<dbReference type="PANTHER" id="PTHR21716:SF53">
    <property type="entry name" value="PERMEASE PERM-RELATED"/>
    <property type="match status" value="1"/>
</dbReference>
<evidence type="ECO:0000256" key="2">
    <source>
        <dbReference type="ARBA" id="ARBA00009773"/>
    </source>
</evidence>
<evidence type="ECO:0000256" key="8">
    <source>
        <dbReference type="SAM" id="MobiDB-lite"/>
    </source>
</evidence>
<dbReference type="InterPro" id="IPR002549">
    <property type="entry name" value="AI-2E-like"/>
</dbReference>
<feature type="transmembrane region" description="Helical" evidence="9">
    <location>
        <begin position="227"/>
        <end position="245"/>
    </location>
</feature>
<dbReference type="RefSeq" id="WP_380223021.1">
    <property type="nucleotide sequence ID" value="NZ_JBHSOF010000001.1"/>
</dbReference>
<dbReference type="Proteomes" id="UP001595975">
    <property type="component" value="Unassembled WGS sequence"/>
</dbReference>
<evidence type="ECO:0000256" key="3">
    <source>
        <dbReference type="ARBA" id="ARBA00022448"/>
    </source>
</evidence>
<keyword evidence="4" id="KW-1003">Cell membrane</keyword>
<evidence type="ECO:0000256" key="1">
    <source>
        <dbReference type="ARBA" id="ARBA00004651"/>
    </source>
</evidence>
<dbReference type="PANTHER" id="PTHR21716">
    <property type="entry name" value="TRANSMEMBRANE PROTEIN"/>
    <property type="match status" value="1"/>
</dbReference>
<feature type="transmembrane region" description="Helical" evidence="9">
    <location>
        <begin position="320"/>
        <end position="353"/>
    </location>
</feature>
<protein>
    <submittedName>
        <fullName evidence="10">AI-2E family transporter</fullName>
    </submittedName>
</protein>
<reference evidence="11" key="1">
    <citation type="journal article" date="2019" name="Int. J. Syst. Evol. Microbiol.">
        <title>The Global Catalogue of Microorganisms (GCM) 10K type strain sequencing project: providing services to taxonomists for standard genome sequencing and annotation.</title>
        <authorList>
            <consortium name="The Broad Institute Genomics Platform"/>
            <consortium name="The Broad Institute Genome Sequencing Center for Infectious Disease"/>
            <person name="Wu L."/>
            <person name="Ma J."/>
        </authorList>
    </citation>
    <scope>NUCLEOTIDE SEQUENCE [LARGE SCALE GENOMIC DNA]</scope>
    <source>
        <strain evidence="11">CGMCC 4.1437</strain>
    </source>
</reference>
<keyword evidence="3" id="KW-0813">Transport</keyword>
<dbReference type="EMBL" id="JBHSOF010000001">
    <property type="protein sequence ID" value="MFC5661464.1"/>
    <property type="molecule type" value="Genomic_DNA"/>
</dbReference>
<proteinExistence type="inferred from homology"/>
<comment type="caution">
    <text evidence="10">The sequence shown here is derived from an EMBL/GenBank/DDBJ whole genome shotgun (WGS) entry which is preliminary data.</text>
</comment>
<keyword evidence="6 9" id="KW-1133">Transmembrane helix</keyword>
<evidence type="ECO:0000256" key="7">
    <source>
        <dbReference type="ARBA" id="ARBA00023136"/>
    </source>
</evidence>
<feature type="transmembrane region" description="Helical" evidence="9">
    <location>
        <begin position="55"/>
        <end position="73"/>
    </location>
</feature>
<feature type="transmembrane region" description="Helical" evidence="9">
    <location>
        <begin position="160"/>
        <end position="185"/>
    </location>
</feature>
<evidence type="ECO:0000256" key="4">
    <source>
        <dbReference type="ARBA" id="ARBA00022475"/>
    </source>
</evidence>
<keyword evidence="5 9" id="KW-0812">Transmembrane</keyword>
<comment type="similarity">
    <text evidence="2">Belongs to the autoinducer-2 exporter (AI-2E) (TC 2.A.86) family.</text>
</comment>
<gene>
    <name evidence="10" type="ORF">ACFP3U_00555</name>
</gene>
<evidence type="ECO:0000256" key="6">
    <source>
        <dbReference type="ARBA" id="ARBA00022989"/>
    </source>
</evidence>
<keyword evidence="7 9" id="KW-0472">Membrane</keyword>
<dbReference type="Pfam" id="PF01594">
    <property type="entry name" value="AI-2E_transport"/>
    <property type="match status" value="1"/>
</dbReference>
<keyword evidence="11" id="KW-1185">Reference proteome</keyword>
<organism evidence="10 11">
    <name type="scientific">Kitasatospora misakiensis</name>
    <dbReference type="NCBI Taxonomy" id="67330"/>
    <lineage>
        <taxon>Bacteria</taxon>
        <taxon>Bacillati</taxon>
        <taxon>Actinomycetota</taxon>
        <taxon>Actinomycetes</taxon>
        <taxon>Kitasatosporales</taxon>
        <taxon>Streptomycetaceae</taxon>
        <taxon>Kitasatospora</taxon>
    </lineage>
</organism>
<feature type="region of interest" description="Disordered" evidence="8">
    <location>
        <begin position="359"/>
        <end position="395"/>
    </location>
</feature>
<evidence type="ECO:0000313" key="11">
    <source>
        <dbReference type="Proteomes" id="UP001595975"/>
    </source>
</evidence>
<feature type="transmembrane region" description="Helical" evidence="9">
    <location>
        <begin position="85"/>
        <end position="106"/>
    </location>
</feature>
<feature type="transmembrane region" description="Helical" evidence="9">
    <location>
        <begin position="25"/>
        <end position="49"/>
    </location>
</feature>
<feature type="compositionally biased region" description="Gly residues" evidence="8">
    <location>
        <begin position="366"/>
        <end position="385"/>
    </location>
</feature>
<comment type="subcellular location">
    <subcellularLocation>
        <location evidence="1">Cell membrane</location>
        <topology evidence="1">Multi-pass membrane protein</topology>
    </subcellularLocation>
</comment>
<evidence type="ECO:0000256" key="9">
    <source>
        <dbReference type="SAM" id="Phobius"/>
    </source>
</evidence>
<sequence>MPGDAPPERRQADHRRPYLMLPPPVRAGAAWSAAIVLLITVASLVVFALVELRAATVPVILALLGTSLLYPVMPWMVRRGVSRSVAAGLTCAVLVTAVGAVISLLVNSLVHSAPQIADALPEAGDRLASWLGPVGEKIRHALDNAQGETDSLLSTLTNGVLSGLGLATQIGTGGVLALALVFFFLRDGHRTGDVIRSYLPARSAETVVACAERAFEAMAGFMRGTTLIALIDALFITVGLLALGVPGAPGLGALVFMGAYIPFVGAFLSGAVAVLVALADGGLGTALWALGIVLAVQAIEGNVLQPVIQSRTVELHPGTIMVAVVAGSGIAGIIGALLAVPVCAAGLGVVSVLRGAPGRGRRPDRNGGGVNGGAVNGGAVNGGAVAGPAVEGRQE</sequence>
<evidence type="ECO:0000313" key="10">
    <source>
        <dbReference type="EMBL" id="MFC5661464.1"/>
    </source>
</evidence>
<feature type="compositionally biased region" description="Low complexity" evidence="8">
    <location>
        <begin position="386"/>
        <end position="395"/>
    </location>
</feature>
<feature type="transmembrane region" description="Helical" evidence="9">
    <location>
        <begin position="251"/>
        <end position="279"/>
    </location>
</feature>